<keyword evidence="6" id="KW-1133">Transmembrane helix</keyword>
<comment type="subcellular location">
    <subcellularLocation>
        <location evidence="1">Secreted</location>
    </subcellularLocation>
</comment>
<dbReference type="Proteomes" id="UP000178347">
    <property type="component" value="Unassembled WGS sequence"/>
</dbReference>
<dbReference type="EMBL" id="MFQN01000008">
    <property type="protein sequence ID" value="OGH75512.1"/>
    <property type="molecule type" value="Genomic_DNA"/>
</dbReference>
<dbReference type="GO" id="GO:0005509">
    <property type="term" value="F:calcium ion binding"/>
    <property type="evidence" value="ECO:0007669"/>
    <property type="project" value="InterPro"/>
</dbReference>
<evidence type="ECO:0000256" key="3">
    <source>
        <dbReference type="ARBA" id="ARBA00022729"/>
    </source>
</evidence>
<dbReference type="InterPro" id="IPR059100">
    <property type="entry name" value="TSP3_bac"/>
</dbReference>
<evidence type="ECO:0000256" key="6">
    <source>
        <dbReference type="SAM" id="Phobius"/>
    </source>
</evidence>
<proteinExistence type="predicted"/>
<keyword evidence="4" id="KW-0106">Calcium</keyword>
<dbReference type="STRING" id="1798692.A3G00_00805"/>
<reference evidence="7 8" key="1">
    <citation type="journal article" date="2016" name="Nat. Commun.">
        <title>Thousands of microbial genomes shed light on interconnected biogeochemical processes in an aquifer system.</title>
        <authorList>
            <person name="Anantharaman K."/>
            <person name="Brown C.T."/>
            <person name="Hug L.A."/>
            <person name="Sharon I."/>
            <person name="Castelle C.J."/>
            <person name="Probst A.J."/>
            <person name="Thomas B.C."/>
            <person name="Singh A."/>
            <person name="Wilkins M.J."/>
            <person name="Karaoz U."/>
            <person name="Brodie E.L."/>
            <person name="Williams K.H."/>
            <person name="Hubbard S.S."/>
            <person name="Banfield J.F."/>
        </authorList>
    </citation>
    <scope>NUCLEOTIDE SEQUENCE [LARGE SCALE GENOMIC DNA]</scope>
</reference>
<feature type="region of interest" description="Disordered" evidence="5">
    <location>
        <begin position="66"/>
        <end position="92"/>
    </location>
</feature>
<evidence type="ECO:0000313" key="7">
    <source>
        <dbReference type="EMBL" id="OGH75512.1"/>
    </source>
</evidence>
<dbReference type="AlphaFoldDB" id="A0A1F6MV67"/>
<evidence type="ECO:0000256" key="4">
    <source>
        <dbReference type="ARBA" id="ARBA00022837"/>
    </source>
</evidence>
<keyword evidence="6" id="KW-0472">Membrane</keyword>
<feature type="compositionally biased region" description="Basic and acidic residues" evidence="5">
    <location>
        <begin position="66"/>
        <end position="79"/>
    </location>
</feature>
<feature type="transmembrane region" description="Helical" evidence="6">
    <location>
        <begin position="6"/>
        <end position="26"/>
    </location>
</feature>
<feature type="compositionally biased region" description="Basic and acidic residues" evidence="5">
    <location>
        <begin position="109"/>
        <end position="124"/>
    </location>
</feature>
<feature type="region of interest" description="Disordered" evidence="5">
    <location>
        <begin position="109"/>
        <end position="137"/>
    </location>
</feature>
<dbReference type="InterPro" id="IPR028974">
    <property type="entry name" value="TSP_type-3_rpt"/>
</dbReference>
<evidence type="ECO:0000313" key="8">
    <source>
        <dbReference type="Proteomes" id="UP000178347"/>
    </source>
</evidence>
<evidence type="ECO:0000256" key="1">
    <source>
        <dbReference type="ARBA" id="ARBA00004613"/>
    </source>
</evidence>
<dbReference type="Gene3D" id="4.10.1080.10">
    <property type="entry name" value="TSP type-3 repeat"/>
    <property type="match status" value="1"/>
</dbReference>
<evidence type="ECO:0000256" key="2">
    <source>
        <dbReference type="ARBA" id="ARBA00022525"/>
    </source>
</evidence>
<keyword evidence="3" id="KW-0732">Signal</keyword>
<organism evidence="7 8">
    <name type="scientific">Candidatus Magasanikbacteria bacterium RIFCSPLOWO2_12_FULL_43_12</name>
    <dbReference type="NCBI Taxonomy" id="1798692"/>
    <lineage>
        <taxon>Bacteria</taxon>
        <taxon>Candidatus Magasanikiibacteriota</taxon>
    </lineage>
</organism>
<keyword evidence="6" id="KW-0812">Transmembrane</keyword>
<dbReference type="Pfam" id="PF18884">
    <property type="entry name" value="TSP3_bac"/>
    <property type="match status" value="3"/>
</dbReference>
<dbReference type="SUPFAM" id="SSF103647">
    <property type="entry name" value="TSP type-3 repeat"/>
    <property type="match status" value="1"/>
</dbReference>
<gene>
    <name evidence="7" type="ORF">A3G00_00805</name>
</gene>
<comment type="caution">
    <text evidence="7">The sequence shown here is derived from an EMBL/GenBank/DDBJ whole genome shotgun (WGS) entry which is preliminary data.</text>
</comment>
<keyword evidence="2" id="KW-0964">Secreted</keyword>
<name>A0A1F6MV67_9BACT</name>
<accession>A0A1F6MV67</accession>
<sequence>MKKFLFIAIIAIIIAALGVGGWYFLLRDKKNDINAVITKNEKTETAPAKPEVDAGTLELLKKFADDQDRDGIKDEEEKAQGLNPNEFDSDFDGLSDKLEIEKWKTDPLKKDTDGDGFGDGKEIIRGYNPLGAGKLEE</sequence>
<protein>
    <submittedName>
        <fullName evidence="7">Uncharacterized protein</fullName>
    </submittedName>
</protein>
<evidence type="ECO:0000256" key="5">
    <source>
        <dbReference type="SAM" id="MobiDB-lite"/>
    </source>
</evidence>